<protein>
    <submittedName>
        <fullName evidence="4">Uncharacterized protein</fullName>
    </submittedName>
</protein>
<dbReference type="EMBL" id="JANGAB010000002">
    <property type="protein sequence ID" value="MCQ4949091.1"/>
    <property type="molecule type" value="Genomic_DNA"/>
</dbReference>
<evidence type="ECO:0000313" key="5">
    <source>
        <dbReference type="Proteomes" id="UP000184089"/>
    </source>
</evidence>
<reference evidence="4" key="2">
    <citation type="submission" date="2016-11" db="EMBL/GenBank/DDBJ databases">
        <authorList>
            <person name="Varghese N."/>
            <person name="Submissions S."/>
        </authorList>
    </citation>
    <scope>NUCLEOTIDE SEQUENCE</scope>
    <source>
        <strain evidence="4">DSM 4029</strain>
    </source>
</reference>
<reference evidence="3 6" key="3">
    <citation type="journal article" date="2019" name="Nat. Med.">
        <title>A library of human gut bacterial isolates paired with longitudinal multiomics data enables mechanistic microbiome research.</title>
        <authorList>
            <person name="Poyet M."/>
            <person name="Groussin M."/>
            <person name="Gibbons S.M."/>
            <person name="Avila-Pacheco J."/>
            <person name="Jiang X."/>
            <person name="Kearney S.M."/>
            <person name="Perrotta A.R."/>
            <person name="Berdy B."/>
            <person name="Zhao S."/>
            <person name="Lieberman T.D."/>
            <person name="Swanson P.K."/>
            <person name="Smith M."/>
            <person name="Roesemann S."/>
            <person name="Alexander J.E."/>
            <person name="Rich S.A."/>
            <person name="Livny J."/>
            <person name="Vlamakis H."/>
            <person name="Clish C."/>
            <person name="Bullock K."/>
            <person name="Deik A."/>
            <person name="Scott J."/>
            <person name="Pierce K.A."/>
            <person name="Xavier R.J."/>
            <person name="Alm E.J."/>
        </authorList>
    </citation>
    <scope>NUCLEOTIDE SEQUENCE [LARGE SCALE GENOMIC DNA]</scope>
    <source>
        <strain evidence="3 6">BIOML-A2</strain>
    </source>
</reference>
<dbReference type="Proteomes" id="UP000474718">
    <property type="component" value="Unassembled WGS sequence"/>
</dbReference>
<dbReference type="Proteomes" id="UP000184089">
    <property type="component" value="Unassembled WGS sequence"/>
</dbReference>
<reference evidence="2" key="4">
    <citation type="submission" date="2022-06" db="EMBL/GenBank/DDBJ databases">
        <title>Isolation of gut microbiota from human fecal samples.</title>
        <authorList>
            <person name="Pamer E.G."/>
            <person name="Barat B."/>
            <person name="Waligurski E."/>
            <person name="Medina S."/>
            <person name="Paddock L."/>
            <person name="Mostad J."/>
        </authorList>
    </citation>
    <scope>NUCLEOTIDE SEQUENCE</scope>
    <source>
        <strain evidence="2">DFI.7.96</strain>
    </source>
</reference>
<reference evidence="5" key="1">
    <citation type="submission" date="2016-11" db="EMBL/GenBank/DDBJ databases">
        <authorList>
            <person name="Jaros S."/>
            <person name="Januszkiewicz K."/>
            <person name="Wedrychowicz H."/>
        </authorList>
    </citation>
    <scope>NUCLEOTIDE SEQUENCE [LARGE SCALE GENOMIC DNA]</scope>
    <source>
        <strain evidence="5">DSM 4029</strain>
    </source>
</reference>
<evidence type="ECO:0000256" key="1">
    <source>
        <dbReference type="SAM" id="MobiDB-lite"/>
    </source>
</evidence>
<accession>A0AAQ1MBF8</accession>
<feature type="region of interest" description="Disordered" evidence="1">
    <location>
        <begin position="59"/>
        <end position="82"/>
    </location>
</feature>
<organism evidence="4 5">
    <name type="scientific">Bittarella massiliensis</name>
    <name type="common">ex Durand et al. 2017</name>
    <dbReference type="NCBI Taxonomy" id="1720313"/>
    <lineage>
        <taxon>Bacteria</taxon>
        <taxon>Bacillati</taxon>
        <taxon>Bacillota</taxon>
        <taxon>Clostridia</taxon>
        <taxon>Eubacteriales</taxon>
        <taxon>Oscillospiraceae</taxon>
        <taxon>Bittarella (ex Durand et al. 2017)</taxon>
    </lineage>
</organism>
<dbReference type="Proteomes" id="UP001205063">
    <property type="component" value="Unassembled WGS sequence"/>
</dbReference>
<dbReference type="AlphaFoldDB" id="A0AAQ1MBF8"/>
<sequence length="82" mass="8993">MNDPRQNQWPVDPEDDEALYFDMLGVASSTETTGLTPTPPITGAAVQSYSELSDVPLAKDRMPELEGEEKCPRDPLNGEGDR</sequence>
<evidence type="ECO:0000313" key="4">
    <source>
        <dbReference type="EMBL" id="SHF69236.1"/>
    </source>
</evidence>
<dbReference type="RefSeq" id="WP_021660942.1">
    <property type="nucleotide sequence ID" value="NZ_FQVY01000001.1"/>
</dbReference>
<gene>
    <name evidence="3" type="ORF">GT747_02770</name>
    <name evidence="2" type="ORF">NE646_05355</name>
    <name evidence="4" type="ORF">SAMN05444424_0356</name>
</gene>
<comment type="caution">
    <text evidence="4">The sequence shown here is derived from an EMBL/GenBank/DDBJ whole genome shotgun (WGS) entry which is preliminary data.</text>
</comment>
<keyword evidence="6" id="KW-1185">Reference proteome</keyword>
<evidence type="ECO:0000313" key="3">
    <source>
        <dbReference type="EMBL" id="MZL68698.1"/>
    </source>
</evidence>
<evidence type="ECO:0000313" key="2">
    <source>
        <dbReference type="EMBL" id="MCQ4949091.1"/>
    </source>
</evidence>
<proteinExistence type="predicted"/>
<evidence type="ECO:0000313" key="6">
    <source>
        <dbReference type="Proteomes" id="UP000474718"/>
    </source>
</evidence>
<dbReference type="EMBL" id="FQVY01000001">
    <property type="protein sequence ID" value="SHF69236.1"/>
    <property type="molecule type" value="Genomic_DNA"/>
</dbReference>
<name>A0AAQ1MBF8_9FIRM</name>
<dbReference type="EMBL" id="WWVX01000001">
    <property type="protein sequence ID" value="MZL68698.1"/>
    <property type="molecule type" value="Genomic_DNA"/>
</dbReference>
<feature type="compositionally biased region" description="Basic and acidic residues" evidence="1">
    <location>
        <begin position="59"/>
        <end position="73"/>
    </location>
</feature>